<dbReference type="InterPro" id="IPR026791">
    <property type="entry name" value="DOCK"/>
</dbReference>
<dbReference type="InterPro" id="IPR027007">
    <property type="entry name" value="C2_DOCK-type_domain"/>
</dbReference>
<dbReference type="PANTHER" id="PTHR23317:SF76">
    <property type="entry name" value="LD20667P"/>
    <property type="match status" value="1"/>
</dbReference>
<evidence type="ECO:0000313" key="7">
    <source>
        <dbReference type="EMBL" id="CAH1775987.1"/>
    </source>
</evidence>
<comment type="caution">
    <text evidence="7">The sequence shown here is derived from an EMBL/GenBank/DDBJ whole genome shotgun (WGS) entry which is preliminary data.</text>
</comment>
<feature type="region of interest" description="Disordered" evidence="4">
    <location>
        <begin position="902"/>
        <end position="921"/>
    </location>
</feature>
<organism evidence="7 8">
    <name type="scientific">Owenia fusiformis</name>
    <name type="common">Polychaete worm</name>
    <dbReference type="NCBI Taxonomy" id="6347"/>
    <lineage>
        <taxon>Eukaryota</taxon>
        <taxon>Metazoa</taxon>
        <taxon>Spiralia</taxon>
        <taxon>Lophotrochozoa</taxon>
        <taxon>Annelida</taxon>
        <taxon>Polychaeta</taxon>
        <taxon>Sedentaria</taxon>
        <taxon>Canalipalpata</taxon>
        <taxon>Sabellida</taxon>
        <taxon>Oweniida</taxon>
        <taxon>Oweniidae</taxon>
        <taxon>Owenia</taxon>
    </lineage>
</organism>
<keyword evidence="2" id="KW-0344">Guanine-nucleotide releasing factor</keyword>
<dbReference type="InterPro" id="IPR016024">
    <property type="entry name" value="ARM-type_fold"/>
</dbReference>
<evidence type="ECO:0000256" key="3">
    <source>
        <dbReference type="PROSITE-ProRule" id="PRU00983"/>
    </source>
</evidence>
<proteinExistence type="inferred from homology"/>
<dbReference type="Pfam" id="PF20421">
    <property type="entry name" value="DHR-2_Lobe_C"/>
    <property type="match status" value="1"/>
</dbReference>
<dbReference type="SUPFAM" id="SSF48371">
    <property type="entry name" value="ARM repeat"/>
    <property type="match status" value="1"/>
</dbReference>
<dbReference type="Proteomes" id="UP000749559">
    <property type="component" value="Unassembled WGS sequence"/>
</dbReference>
<keyword evidence="1" id="KW-0597">Phosphoprotein</keyword>
<accession>A0A8S4N5D4</accession>
<feature type="region of interest" description="Disordered" evidence="4">
    <location>
        <begin position="926"/>
        <end position="948"/>
    </location>
</feature>
<feature type="region of interest" description="Disordered" evidence="4">
    <location>
        <begin position="425"/>
        <end position="445"/>
    </location>
</feature>
<dbReference type="PROSITE" id="PS51651">
    <property type="entry name" value="DOCKER"/>
    <property type="match status" value="1"/>
</dbReference>
<dbReference type="GO" id="GO:0005085">
    <property type="term" value="F:guanyl-nucleotide exchange factor activity"/>
    <property type="evidence" value="ECO:0007669"/>
    <property type="project" value="UniProtKB-KW"/>
</dbReference>
<evidence type="ECO:0000313" key="8">
    <source>
        <dbReference type="Proteomes" id="UP000749559"/>
    </source>
</evidence>
<dbReference type="Pfam" id="PF06920">
    <property type="entry name" value="DHR-2_Lobe_A"/>
    <property type="match status" value="1"/>
</dbReference>
<dbReference type="Pfam" id="PF11878">
    <property type="entry name" value="DOCK_C-D_N"/>
    <property type="match status" value="1"/>
</dbReference>
<evidence type="ECO:0000259" key="6">
    <source>
        <dbReference type="PROSITE" id="PS51651"/>
    </source>
</evidence>
<feature type="region of interest" description="Disordered" evidence="4">
    <location>
        <begin position="2113"/>
        <end position="2159"/>
    </location>
</feature>
<comment type="similarity">
    <text evidence="3">Belongs to the DOCK family.</text>
</comment>
<dbReference type="InterPro" id="IPR043162">
    <property type="entry name" value="DOCK_C_lobe_C"/>
</dbReference>
<dbReference type="InterPro" id="IPR046770">
    <property type="entry name" value="DOCKER_Lobe_B"/>
</dbReference>
<evidence type="ECO:0000259" key="5">
    <source>
        <dbReference type="PROSITE" id="PS51650"/>
    </source>
</evidence>
<dbReference type="InterPro" id="IPR021816">
    <property type="entry name" value="DOCK_C/D_N"/>
</dbReference>
<dbReference type="Gene3D" id="1.25.40.410">
    <property type="match status" value="1"/>
</dbReference>
<gene>
    <name evidence="7" type="ORF">OFUS_LOCUS3217</name>
</gene>
<sequence length="2159" mass="246216">VTYYTAKFFLLKNNAKKTQKMSGQRAFAQKLNKQGAAEVRKAVSSSYFKDLPKSTSGISLASTQSVPLGEVVEPLDFEEYVYQHQNAIDRDSMPQLLRYPFDDLEVTSLPRKCRTIKPIKPDGADQDLLTRDCMQCYSADYTLVKRKYQVHSSSFKVTNETVERNNTLERTSRQEYEVDVEESKIEADKSNIKRQSLHSLHLNDTPRGSWASSVFDLKNSQADPLLPRLLDRIPLDETDQFNATQRHQSRLNDLYSVFPAQDEDEVIERRLPAEIPREHFGQRILVKCLQLKLELEIEPIFANVALYDARERKKISENFYFDMTPEPVKKMLGAHIPYQDISTLSRSCVFSITYPSPDVFLVIKLEKVLQQGDISEAAEPYVKFDGPKDKVKNNAVYFCDRLGKYRMPFAWTAIYLMNVVSGGNSMDKDTPGSEKDSLTGSLDKRMSGLGYQNLWKRQRDDSLTRSGSGSMERGANSGSMGGSIGDKRSSWSPEDLASSNLESFRPVTLTVSSFFKQESDRLSDDDLYKFLQDLKRPTSVLKRLKCIPGSLKLDISPCAEELKYCLSPELYKISPYPDEKSRPTKEICEFPSREVFLPNAVYRNLLYIYPKSLNFTNRQGSARNIAVKVQFMAGEDDNQALPVIFGKSSCPEYAREMYTSVTYHNKNPDFYDEIKVRLPGALGDEHHLLFTFYHISCQKKIDMTPLETPIGYTWLPLMREGHLVCGDFNLPVAMDRPPNRYSMLHPDVQLPGMKWVDNHKGLFNISLQAKSTVHPQDENIIDFLNMCHAAEIQRIPQRIGENNFENELKRSIVELVNAQGEPLVHFLPVILDKLIQLLVRPPAVGGQLVNIGQGTFECLAEIVRRLDQLLPEQSDHNGRNSLLTTYIQYQCTLPHIDRNDRKGAAGNLGTPPGNYASLSRPVSLPVRNLPRSSSDTELSGSSQTTPDEEVAMVTASRIDRTNSLRHTESVPYSMPKLNQVQSRKVVHEELVYQWVVSSGTTRDLALQNSWFILELMVKSMAEHLSWTGRIDMIRKQRFPQHFLDDVFSLVAMITRDIVDRYLKEPGLIKSLNTSLAFFIYDILSLMDRGFVFQIIKHYCKQVTAKVASLADATTLIQLKLDLLRIICSHEHYVQLNLPFGSALTPSAPSSPCPSVASSTSQTSYTSSMTLTERTASLNELSTEFRIQHFLVGLVLSDLTTVLDLHQPAVHHNAINLVRNILTSHDEDPRYVDVDVKARVAALYLPLLGIVMDALPQLYDPMQDMKNRGTGAENNSAIGPEGIDHSVAMAIASSSVYGGVAEEDNLSDGYDNKRKCMLGKECTRNLLVSFMWVVKNIDQAALKNWVSTMQMSRIYQLLEVLFFSLSNFEYKGKAAMTQCSQQTIKKSSDMKSKLEDVILGTGSARSDMMARRMRQSSAASIYIDRDKGPPSPNMDTNKLRWRKDMTHWKQTVEQQEMRLRGDVEGAAHIEGNLASEISLIALDGIEMIIQIISEKQDLESLLGMVLRVLLHGLALNQSTIVLQNMFATQRTLVSKYPELLFEEETEQCADLCLRLLHHCSCSIGDIRAHACASLYLLMRQNFEMGNNFARVKMQVTMSLSSLVGRQNQRFNEEYLRKSLKTILTYAETDIELQETSFPEQVRDLVFNLHMILSDTVKMKEFSEDPEMLIDLMYRIAKGYQNSPDLRLTWLQNMAAKHSERGNHAEAAHCLVHAAGLVAEYMNMLEDRPYLPIGCVVFQHISKNVLEESAVSDDVVSPDEEGICTGRYFTESGLIGLLEQAASSFNFAGMYEEVNEVYKVLIPIFEHNRDFKKLSLIHNKLHEAFANIIKNNGKRVFGTYFRVGFYGAKFGDLDGEEFIYKEPSITKLPEIAERLRGFFEGRFGCENVEMIQDSKTVEREKLNPEKAYIQITYVEPYFDSYEYRERLTYFERNYNIKRFMYATPFTLDGRAHGELQEQYKRKTVLTTNRAFPYVKTRMGVINREQVILSPIEVAIEDIQKKLKELSVALNQEPADPKMLQMVLQGCIGTTVNQGPVEVAMVFLTEVVEGRVPPSKHHNKLRICFKDFLKKTHDALIRNKTLIQFDQKEYQRELERNYHEIKEKLWPMITNQVTTLKRKTRNRDRERSVESRNRRYSSRETTPVADNQSVRSLSMISRTSYA</sequence>
<dbReference type="FunFam" id="1.20.58.740:FF:000002">
    <property type="entry name" value="Dedicator of cytokinesis protein 7"/>
    <property type="match status" value="1"/>
</dbReference>
<feature type="non-terminal residue" evidence="7">
    <location>
        <position position="2159"/>
    </location>
</feature>
<dbReference type="PANTHER" id="PTHR23317">
    <property type="entry name" value="DEDICATOR OF CYTOKINESIS DOCK"/>
    <property type="match status" value="1"/>
</dbReference>
<dbReference type="CDD" id="cd08696">
    <property type="entry name" value="C2_Dock-C"/>
    <property type="match status" value="1"/>
</dbReference>
<feature type="compositionally biased region" description="Polar residues" evidence="4">
    <location>
        <begin position="2136"/>
        <end position="2159"/>
    </location>
</feature>
<evidence type="ECO:0000256" key="1">
    <source>
        <dbReference type="ARBA" id="ARBA00022553"/>
    </source>
</evidence>
<dbReference type="EMBL" id="CAIIXF020000001">
    <property type="protein sequence ID" value="CAH1775987.1"/>
    <property type="molecule type" value="Genomic_DNA"/>
</dbReference>
<dbReference type="InterPro" id="IPR043161">
    <property type="entry name" value="DOCK_C_lobe_A"/>
</dbReference>
<feature type="compositionally biased region" description="Basic and acidic residues" evidence="4">
    <location>
        <begin position="426"/>
        <end position="445"/>
    </location>
</feature>
<dbReference type="PROSITE" id="PS51650">
    <property type="entry name" value="C2_DOCK"/>
    <property type="match status" value="1"/>
</dbReference>
<dbReference type="InterPro" id="IPR027357">
    <property type="entry name" value="DOCKER_dom"/>
</dbReference>
<feature type="region of interest" description="Disordered" evidence="4">
    <location>
        <begin position="459"/>
        <end position="495"/>
    </location>
</feature>
<dbReference type="InterPro" id="IPR035892">
    <property type="entry name" value="C2_domain_sf"/>
</dbReference>
<dbReference type="FunFam" id="1.25.40.410:FF:000002">
    <property type="entry name" value="Dedicator of cytokinesis protein 7"/>
    <property type="match status" value="1"/>
</dbReference>
<evidence type="ECO:0000256" key="4">
    <source>
        <dbReference type="SAM" id="MobiDB-lite"/>
    </source>
</evidence>
<feature type="compositionally biased region" description="Polar residues" evidence="4">
    <location>
        <begin position="930"/>
        <end position="945"/>
    </location>
</feature>
<evidence type="ECO:0008006" key="9">
    <source>
        <dbReference type="Google" id="ProtNLM"/>
    </source>
</evidence>
<dbReference type="Pfam" id="PF20422">
    <property type="entry name" value="DHR-2_Lobe_B"/>
    <property type="match status" value="1"/>
</dbReference>
<dbReference type="Pfam" id="PF14429">
    <property type="entry name" value="DOCK-C2"/>
    <property type="match status" value="1"/>
</dbReference>
<feature type="domain" description="C2 DOCK-type" evidence="5">
    <location>
        <begin position="603"/>
        <end position="770"/>
    </location>
</feature>
<dbReference type="GO" id="GO:0007264">
    <property type="term" value="P:small GTPase-mediated signal transduction"/>
    <property type="evidence" value="ECO:0007669"/>
    <property type="project" value="InterPro"/>
</dbReference>
<dbReference type="InterPro" id="IPR046773">
    <property type="entry name" value="DOCKER_Lobe_C"/>
</dbReference>
<dbReference type="Gene3D" id="1.20.58.740">
    <property type="match status" value="1"/>
</dbReference>
<keyword evidence="8" id="KW-1185">Reference proteome</keyword>
<dbReference type="Gene3D" id="2.60.40.150">
    <property type="entry name" value="C2 domain"/>
    <property type="match status" value="1"/>
</dbReference>
<feature type="domain" description="DOCKER" evidence="6">
    <location>
        <begin position="1676"/>
        <end position="2111"/>
    </location>
</feature>
<dbReference type="InterPro" id="IPR037808">
    <property type="entry name" value="C2_Dock-C"/>
</dbReference>
<dbReference type="OrthoDB" id="47328at2759"/>
<feature type="compositionally biased region" description="Basic and acidic residues" evidence="4">
    <location>
        <begin position="2120"/>
        <end position="2130"/>
    </location>
</feature>
<dbReference type="InterPro" id="IPR046769">
    <property type="entry name" value="DOCKER_Lobe_A"/>
</dbReference>
<evidence type="ECO:0000256" key="2">
    <source>
        <dbReference type="ARBA" id="ARBA00022658"/>
    </source>
</evidence>
<protein>
    <recommendedName>
        <fullName evidence="9">Dedicator of cytokinesis protein 7</fullName>
    </recommendedName>
</protein>
<reference evidence="7" key="1">
    <citation type="submission" date="2022-03" db="EMBL/GenBank/DDBJ databases">
        <authorList>
            <person name="Martin C."/>
        </authorList>
    </citation>
    <scope>NUCLEOTIDE SEQUENCE</scope>
</reference>
<name>A0A8S4N5D4_OWEFU</name>